<sequence length="152" mass="17382">MTDPIDSSDSRSADDKNDRKALHMRMPTDDGKAGDDKKQLNVRISTELYKKLDSINEPKGVIVTKALEKYLEPDAASAVSQEYVDALLKQLTVKDNQIAALTKQLETKDEQIMERDNTTKMHIAQVQTLINQLEKKQLELEGAKSKKWYQFW</sequence>
<accession>A0AA96VDF3</accession>
<keyword evidence="3" id="KW-1185">Reference proteome</keyword>
<evidence type="ECO:0000313" key="3">
    <source>
        <dbReference type="Proteomes" id="UP001303587"/>
    </source>
</evidence>
<dbReference type="Proteomes" id="UP001303587">
    <property type="component" value="Chromosome"/>
</dbReference>
<proteinExistence type="predicted"/>
<organism evidence="2 3">
    <name type="scientific">Methanolapillus millepedarum</name>
    <dbReference type="NCBI Taxonomy" id="3028296"/>
    <lineage>
        <taxon>Archaea</taxon>
        <taxon>Methanobacteriati</taxon>
        <taxon>Methanobacteriota</taxon>
        <taxon>Stenosarchaea group</taxon>
        <taxon>Methanomicrobia</taxon>
        <taxon>Methanosarcinales</taxon>
        <taxon>Methanosarcinaceae</taxon>
        <taxon>Methanolapillus</taxon>
    </lineage>
</organism>
<evidence type="ECO:0000256" key="1">
    <source>
        <dbReference type="SAM" id="MobiDB-lite"/>
    </source>
</evidence>
<feature type="region of interest" description="Disordered" evidence="1">
    <location>
        <begin position="1"/>
        <end position="37"/>
    </location>
</feature>
<protein>
    <submittedName>
        <fullName evidence="2">Uncharacterized protein</fullName>
    </submittedName>
</protein>
<gene>
    <name evidence="2" type="ORF">MsAc7_18120</name>
</gene>
<dbReference type="RefSeq" id="WP_338102563.1">
    <property type="nucleotide sequence ID" value="NZ_CP131060.1"/>
</dbReference>
<dbReference type="EMBL" id="CP131060">
    <property type="protein sequence ID" value="WNY26236.1"/>
    <property type="molecule type" value="Genomic_DNA"/>
</dbReference>
<evidence type="ECO:0000313" key="2">
    <source>
        <dbReference type="EMBL" id="WNY26236.1"/>
    </source>
</evidence>
<feature type="compositionally biased region" description="Basic and acidic residues" evidence="1">
    <location>
        <begin position="8"/>
        <end position="37"/>
    </location>
</feature>
<name>A0AA96VDF3_9EURY</name>
<reference evidence="2 3" key="1">
    <citation type="submission" date="2023-07" db="EMBL/GenBank/DDBJ databases">
        <title>Closed genoem sequence of Methanosarcinaceae archaeon Ac7.</title>
        <authorList>
            <person name="Poehlein A."/>
            <person name="Protasov E."/>
            <person name="Platt K."/>
            <person name="Reeh H."/>
            <person name="Daniel R."/>
            <person name="Brune A."/>
        </authorList>
    </citation>
    <scope>NUCLEOTIDE SEQUENCE [LARGE SCALE GENOMIC DNA]</scope>
    <source>
        <strain evidence="2 3">Ac7</strain>
    </source>
</reference>
<dbReference type="AlphaFoldDB" id="A0AA96VDF3"/>
<dbReference type="GeneID" id="89230905"/>